<keyword evidence="1" id="KW-1133">Transmembrane helix</keyword>
<evidence type="ECO:0000256" key="1">
    <source>
        <dbReference type="SAM" id="Phobius"/>
    </source>
</evidence>
<dbReference type="AlphaFoldDB" id="A0A560H0E6"/>
<accession>A0A560H0E6</accession>
<organism evidence="2 3">
    <name type="scientific">Nitrospirillum amazonense</name>
    <dbReference type="NCBI Taxonomy" id="28077"/>
    <lineage>
        <taxon>Bacteria</taxon>
        <taxon>Pseudomonadati</taxon>
        <taxon>Pseudomonadota</taxon>
        <taxon>Alphaproteobacteria</taxon>
        <taxon>Rhodospirillales</taxon>
        <taxon>Azospirillaceae</taxon>
        <taxon>Nitrospirillum</taxon>
    </lineage>
</organism>
<protein>
    <submittedName>
        <fullName evidence="2">Putative membrane protein</fullName>
    </submittedName>
</protein>
<dbReference type="OrthoDB" id="5405464at2"/>
<dbReference type="EMBL" id="VITR01000010">
    <property type="protein sequence ID" value="TWB39763.1"/>
    <property type="molecule type" value="Genomic_DNA"/>
</dbReference>
<comment type="caution">
    <text evidence="2">The sequence shown here is derived from an EMBL/GenBank/DDBJ whole genome shotgun (WGS) entry which is preliminary data.</text>
</comment>
<proteinExistence type="predicted"/>
<name>A0A560H0E6_9PROT</name>
<keyword evidence="3" id="KW-1185">Reference proteome</keyword>
<reference evidence="2 3" key="1">
    <citation type="submission" date="2019-06" db="EMBL/GenBank/DDBJ databases">
        <title>Genomic Encyclopedia of Type Strains, Phase IV (KMG-V): Genome sequencing to study the core and pangenomes of soil and plant-associated prokaryotes.</title>
        <authorList>
            <person name="Whitman W."/>
        </authorList>
    </citation>
    <scope>NUCLEOTIDE SEQUENCE [LARGE SCALE GENOMIC DNA]</scope>
    <source>
        <strain evidence="2 3">BR 11622</strain>
    </source>
</reference>
<keyword evidence="1" id="KW-0472">Membrane</keyword>
<evidence type="ECO:0000313" key="2">
    <source>
        <dbReference type="EMBL" id="TWB39763.1"/>
    </source>
</evidence>
<keyword evidence="1" id="KW-0812">Transmembrane</keyword>
<dbReference type="Proteomes" id="UP000315751">
    <property type="component" value="Unassembled WGS sequence"/>
</dbReference>
<evidence type="ECO:0000313" key="3">
    <source>
        <dbReference type="Proteomes" id="UP000315751"/>
    </source>
</evidence>
<feature type="transmembrane region" description="Helical" evidence="1">
    <location>
        <begin position="85"/>
        <end position="105"/>
    </location>
</feature>
<sequence length="118" mass="13017">MSFAGTPASSSAQEDKARLWSILVHLLYLMGAFPLGLVMAYIKRPDFAGTIYEGHMTFAIRTFWICVMFGIGALALRGVGMELMILFIGSIWAIVRVVVGLVRAIDAKPIQKPRGWTI</sequence>
<feature type="transmembrane region" description="Helical" evidence="1">
    <location>
        <begin position="20"/>
        <end position="42"/>
    </location>
</feature>
<gene>
    <name evidence="2" type="ORF">FBZ90_110228</name>
</gene>
<feature type="transmembrane region" description="Helical" evidence="1">
    <location>
        <begin position="62"/>
        <end position="79"/>
    </location>
</feature>
<dbReference type="RefSeq" id="WP_145734284.1">
    <property type="nucleotide sequence ID" value="NZ_VITR01000010.1"/>
</dbReference>